<dbReference type="GO" id="GO:0033588">
    <property type="term" value="C:elongator holoenzyme complex"/>
    <property type="evidence" value="ECO:0007669"/>
    <property type="project" value="InterPro"/>
</dbReference>
<proteinExistence type="predicted"/>
<sequence length="245" mass="27485">MGNLVWLATAMHGPSETEVELAELVDMLRETLSNLDSESVNALKGDKRLNSWCNMGLYSMDFGWGKPVWVGNMGDPEDKRSKQGVLFIERGDGTEVWMFSDKKGTCVLEKDPEFLAYASPNPSIRENFRYGKIQKAVEVSLLAESKRNIIVMIDDLSLVEVAANGSSNHVVDFLHYCHTLTTQFVEYLADVIIKAEPLATNVHGQLTVLNKGICDGLGSSRNKMRNFHYRIKENIVECFYPGSRT</sequence>
<dbReference type="PANTHER" id="PTHR16184">
    <property type="entry name" value="ELONGATOR COMPLEX PROTEIN 6"/>
    <property type="match status" value="1"/>
</dbReference>
<accession>A0AA88WW55</accession>
<gene>
    <name evidence="2" type="ORF">RJ639_034671</name>
</gene>
<dbReference type="GO" id="GO:0002098">
    <property type="term" value="P:tRNA wobble uridine modification"/>
    <property type="evidence" value="ECO:0007669"/>
    <property type="project" value="InterPro"/>
</dbReference>
<organism evidence="2 3">
    <name type="scientific">Escallonia herrerae</name>
    <dbReference type="NCBI Taxonomy" id="1293975"/>
    <lineage>
        <taxon>Eukaryota</taxon>
        <taxon>Viridiplantae</taxon>
        <taxon>Streptophyta</taxon>
        <taxon>Embryophyta</taxon>
        <taxon>Tracheophyta</taxon>
        <taxon>Spermatophyta</taxon>
        <taxon>Magnoliopsida</taxon>
        <taxon>eudicotyledons</taxon>
        <taxon>Gunneridae</taxon>
        <taxon>Pentapetalae</taxon>
        <taxon>asterids</taxon>
        <taxon>campanulids</taxon>
        <taxon>Escalloniales</taxon>
        <taxon>Escalloniaceae</taxon>
        <taxon>Escallonia</taxon>
    </lineage>
</organism>
<dbReference type="Proteomes" id="UP001188597">
    <property type="component" value="Unassembled WGS sequence"/>
</dbReference>
<dbReference type="EMBL" id="JAVXUP010000200">
    <property type="protein sequence ID" value="KAK3034434.1"/>
    <property type="molecule type" value="Genomic_DNA"/>
</dbReference>
<protein>
    <submittedName>
        <fullName evidence="2">Uncharacterized protein</fullName>
    </submittedName>
</protein>
<reference evidence="2" key="1">
    <citation type="submission" date="2022-12" db="EMBL/GenBank/DDBJ databases">
        <title>Draft genome assemblies for two species of Escallonia (Escalloniales).</title>
        <authorList>
            <person name="Chanderbali A."/>
            <person name="Dervinis C."/>
            <person name="Anghel I."/>
            <person name="Soltis D."/>
            <person name="Soltis P."/>
            <person name="Zapata F."/>
        </authorList>
    </citation>
    <scope>NUCLEOTIDE SEQUENCE</scope>
    <source>
        <strain evidence="2">UCBG64.0493</strain>
        <tissue evidence="2">Leaf</tissue>
    </source>
</reference>
<evidence type="ECO:0000313" key="2">
    <source>
        <dbReference type="EMBL" id="KAK3034434.1"/>
    </source>
</evidence>
<dbReference type="AlphaFoldDB" id="A0AA88WW55"/>
<comment type="pathway">
    <text evidence="1">tRNA modification; 5-methoxycarbonylmethyl-2-thiouridine-tRNA biosynthesis.</text>
</comment>
<comment type="caution">
    <text evidence="2">The sequence shown here is derived from an EMBL/GenBank/DDBJ whole genome shotgun (WGS) entry which is preliminary data.</text>
</comment>
<dbReference type="InterPro" id="IPR018627">
    <property type="entry name" value="ELP6"/>
</dbReference>
<dbReference type="Gene3D" id="3.30.559.10">
    <property type="entry name" value="Chloramphenicol acetyltransferase-like domain"/>
    <property type="match status" value="1"/>
</dbReference>
<name>A0AA88WW55_9ASTE</name>
<dbReference type="Pfam" id="PF02458">
    <property type="entry name" value="Transferase"/>
    <property type="match status" value="1"/>
</dbReference>
<evidence type="ECO:0000313" key="3">
    <source>
        <dbReference type="Proteomes" id="UP001188597"/>
    </source>
</evidence>
<dbReference type="PANTHER" id="PTHR16184:SF6">
    <property type="entry name" value="ELONGATOR COMPLEX PROTEIN 6"/>
    <property type="match status" value="1"/>
</dbReference>
<evidence type="ECO:0000256" key="1">
    <source>
        <dbReference type="ARBA" id="ARBA00005043"/>
    </source>
</evidence>
<dbReference type="InterPro" id="IPR023213">
    <property type="entry name" value="CAT-like_dom_sf"/>
</dbReference>
<keyword evidence="3" id="KW-1185">Reference proteome</keyword>